<name>A0A9E7HDY8_9LILI</name>
<dbReference type="InterPro" id="IPR045861">
    <property type="entry name" value="CorA_cytoplasmic_dom"/>
</dbReference>
<dbReference type="GO" id="GO:0016020">
    <property type="term" value="C:membrane"/>
    <property type="evidence" value="ECO:0007669"/>
    <property type="project" value="UniProtKB-SubCell"/>
</dbReference>
<dbReference type="Proteomes" id="UP001055439">
    <property type="component" value="Chromosome 8"/>
</dbReference>
<feature type="domain" description="HTH myb-type" evidence="10">
    <location>
        <begin position="776"/>
        <end position="828"/>
    </location>
</feature>
<feature type="domain" description="HTH myb-type" evidence="10">
    <location>
        <begin position="829"/>
        <end position="883"/>
    </location>
</feature>
<dbReference type="InterPro" id="IPR017930">
    <property type="entry name" value="Myb_dom"/>
</dbReference>
<evidence type="ECO:0000256" key="6">
    <source>
        <dbReference type="ARBA" id="ARBA00023136"/>
    </source>
</evidence>
<dbReference type="SMART" id="SM00717">
    <property type="entry name" value="SANT"/>
    <property type="match status" value="3"/>
</dbReference>
<protein>
    <submittedName>
        <fullName evidence="11">Uncharacterized protein</fullName>
    </submittedName>
</protein>
<evidence type="ECO:0000256" key="1">
    <source>
        <dbReference type="ARBA" id="ARBA00004141"/>
    </source>
</evidence>
<feature type="domain" description="Myb-like" evidence="9">
    <location>
        <begin position="777"/>
        <end position="828"/>
    </location>
</feature>
<dbReference type="InterPro" id="IPR045863">
    <property type="entry name" value="CorA_TM1_TM2"/>
</dbReference>
<evidence type="ECO:0000313" key="11">
    <source>
        <dbReference type="EMBL" id="URE31770.1"/>
    </source>
</evidence>
<feature type="transmembrane region" description="Helical" evidence="8">
    <location>
        <begin position="488"/>
        <end position="507"/>
    </location>
</feature>
<feature type="region of interest" description="Disordered" evidence="7">
    <location>
        <begin position="1"/>
        <end position="25"/>
    </location>
</feature>
<evidence type="ECO:0000256" key="5">
    <source>
        <dbReference type="ARBA" id="ARBA00023125"/>
    </source>
</evidence>
<keyword evidence="12" id="KW-1185">Reference proteome</keyword>
<dbReference type="CDD" id="cd00167">
    <property type="entry name" value="SANT"/>
    <property type="match status" value="2"/>
</dbReference>
<dbReference type="EMBL" id="CP097510">
    <property type="protein sequence ID" value="URE31770.1"/>
    <property type="molecule type" value="Genomic_DNA"/>
</dbReference>
<evidence type="ECO:0000256" key="4">
    <source>
        <dbReference type="ARBA" id="ARBA00022989"/>
    </source>
</evidence>
<dbReference type="PANTHER" id="PTHR47468:SF1">
    <property type="entry name" value="OS08G0130000 PROTEIN"/>
    <property type="match status" value="1"/>
</dbReference>
<dbReference type="Pfam" id="PF00249">
    <property type="entry name" value="Myb_DNA-binding"/>
    <property type="match status" value="2"/>
</dbReference>
<dbReference type="Gene3D" id="1.20.58.340">
    <property type="entry name" value="Magnesium transport protein CorA, transmembrane region"/>
    <property type="match status" value="2"/>
</dbReference>
<evidence type="ECO:0000256" key="3">
    <source>
        <dbReference type="ARBA" id="ARBA00022692"/>
    </source>
</evidence>
<feature type="compositionally biased region" description="Basic residues" evidence="7">
    <location>
        <begin position="1090"/>
        <end position="1099"/>
    </location>
</feature>
<dbReference type="OrthoDB" id="2143914at2759"/>
<feature type="region of interest" description="Disordered" evidence="7">
    <location>
        <begin position="928"/>
        <end position="1013"/>
    </location>
</feature>
<feature type="region of interest" description="Disordered" evidence="7">
    <location>
        <begin position="1063"/>
        <end position="1099"/>
    </location>
</feature>
<accession>A0A9E7HDY8</accession>
<evidence type="ECO:0000313" key="12">
    <source>
        <dbReference type="Proteomes" id="UP001055439"/>
    </source>
</evidence>
<dbReference type="InterPro" id="IPR002523">
    <property type="entry name" value="MgTranspt_CorA/ZnTranspt_ZntB"/>
</dbReference>
<reference evidence="11" key="1">
    <citation type="submission" date="2022-05" db="EMBL/GenBank/DDBJ databases">
        <title>The Musa troglodytarum L. genome provides insights into the mechanism of non-climacteric behaviour and enrichment of carotenoids.</title>
        <authorList>
            <person name="Wang J."/>
        </authorList>
    </citation>
    <scope>NUCLEOTIDE SEQUENCE</scope>
    <source>
        <tissue evidence="11">Leaf</tissue>
    </source>
</reference>
<keyword evidence="6 8" id="KW-0472">Membrane</keyword>
<evidence type="ECO:0000259" key="9">
    <source>
        <dbReference type="PROSITE" id="PS50090"/>
    </source>
</evidence>
<dbReference type="InterPro" id="IPR001005">
    <property type="entry name" value="SANT/Myb"/>
</dbReference>
<dbReference type="SUPFAM" id="SSF144083">
    <property type="entry name" value="Magnesium transport protein CorA, transmembrane region"/>
    <property type="match status" value="1"/>
</dbReference>
<gene>
    <name evidence="11" type="ORF">MUK42_06555</name>
</gene>
<comment type="similarity">
    <text evidence="2">Belongs to the CorA metal ion transporter (MIT) (TC 1.A.35) family.</text>
</comment>
<dbReference type="GO" id="GO:0003677">
    <property type="term" value="F:DNA binding"/>
    <property type="evidence" value="ECO:0007669"/>
    <property type="project" value="UniProtKB-KW"/>
</dbReference>
<feature type="compositionally biased region" description="Acidic residues" evidence="7">
    <location>
        <begin position="1"/>
        <end position="16"/>
    </location>
</feature>
<dbReference type="InterPro" id="IPR009057">
    <property type="entry name" value="Homeodomain-like_sf"/>
</dbReference>
<evidence type="ECO:0000256" key="7">
    <source>
        <dbReference type="SAM" id="MobiDB-lite"/>
    </source>
</evidence>
<dbReference type="GO" id="GO:0046873">
    <property type="term" value="F:metal ion transmembrane transporter activity"/>
    <property type="evidence" value="ECO:0007669"/>
    <property type="project" value="InterPro"/>
</dbReference>
<feature type="compositionally biased region" description="Basic and acidic residues" evidence="7">
    <location>
        <begin position="928"/>
        <end position="938"/>
    </location>
</feature>
<feature type="region of interest" description="Disordered" evidence="7">
    <location>
        <begin position="556"/>
        <end position="582"/>
    </location>
</feature>
<organism evidence="11 12">
    <name type="scientific">Musa troglodytarum</name>
    <name type="common">fe'i banana</name>
    <dbReference type="NCBI Taxonomy" id="320322"/>
    <lineage>
        <taxon>Eukaryota</taxon>
        <taxon>Viridiplantae</taxon>
        <taxon>Streptophyta</taxon>
        <taxon>Embryophyta</taxon>
        <taxon>Tracheophyta</taxon>
        <taxon>Spermatophyta</taxon>
        <taxon>Magnoliopsida</taxon>
        <taxon>Liliopsida</taxon>
        <taxon>Zingiberales</taxon>
        <taxon>Musaceae</taxon>
        <taxon>Musa</taxon>
    </lineage>
</organism>
<feature type="compositionally biased region" description="Basic residues" evidence="7">
    <location>
        <begin position="995"/>
        <end position="1013"/>
    </location>
</feature>
<dbReference type="SUPFAM" id="SSF143865">
    <property type="entry name" value="CorA soluble domain-like"/>
    <property type="match status" value="1"/>
</dbReference>
<dbReference type="PROSITE" id="PS50090">
    <property type="entry name" value="MYB_LIKE"/>
    <property type="match status" value="2"/>
</dbReference>
<feature type="domain" description="Myb-like" evidence="9">
    <location>
        <begin position="829"/>
        <end position="879"/>
    </location>
</feature>
<evidence type="ECO:0000259" key="10">
    <source>
        <dbReference type="PROSITE" id="PS51294"/>
    </source>
</evidence>
<dbReference type="SUPFAM" id="SSF46689">
    <property type="entry name" value="Homeodomain-like"/>
    <property type="match status" value="1"/>
</dbReference>
<feature type="compositionally biased region" description="Acidic residues" evidence="7">
    <location>
        <begin position="422"/>
        <end position="433"/>
    </location>
</feature>
<keyword evidence="3 8" id="KW-0812">Transmembrane</keyword>
<proteinExistence type="inferred from homology"/>
<comment type="subcellular location">
    <subcellularLocation>
        <location evidence="1">Membrane</location>
        <topology evidence="1">Multi-pass membrane protein</topology>
    </subcellularLocation>
</comment>
<sequence length="1099" mass="122357">MELLSDDAAAEGEEEGREPSGEPLVREPRHCRVHFPGAVRQKAYLFDGLGNYYNKEWDLKEGSGKEFCWYHAELPKGNQKLALSAQYLIDVLCPPLKLQDILTLVSNGPFCGHVDGALVFRVNSPGPAASSFTLRLAARVTQNSVITVSLGRIPRLDFSPTGQSLLSEIPSIESTGLVRDAEEEEGGRSGIIIREHVLEFLLTMNHSEEADNPVPVKVSNLVVHIIDTHVDHVQDIVTKLEMELDAVELELDKGGSTLKKQMLDDRRFPKLHLNLQRLLQVVAHGEQVFPRVKEKCSAKSWFANEDIIALEELIGRLRRLKDNLGFIVNRVTAIQAGLHSWQSEQINKKLYYLSFLSLTFLPLSIVTGIFGMNVGGVPWTAQKDPALQDGFRNVMESAAARSARERVRRSEKVRESHHDNESEVEEEANEAAQEEAQKDEAEIQVAGPKLVSPPLLMVWDLRSFSQQWRVVVVGILFKRPSSLVNRRFVLRSSVVSSLLLALALVFLNPNLNSHSFDRLPAASFPMASSSSSGSDQDEAFDADMEALRRACMLTGADPSNVGGAGSDSESESGPESSGSDDAGLLCHLQERFSSPSRALNSFPFNKPSSTLSQESDCEDDFETLRAVQKRFKQYESDSLRKKPEKLLEEPEIAVGIVVCGPETPNRSTELSKEHGYSYNESHTLEHEEFNSIVGDLMPPKFPKSAQNFVDALKKNSDVEGITDSSIMSAITLSDLEFTPEKIRSFMPLVNWNRLASMYVMGHSGTECEARWRKTLNPERKKVGRWSVDEDKHLKVAVMLFGAKNWNKIARFAPGRTQVQCRERWLNCLDPALNLNPWTAEEDAKLLDAIAVLGKCWSKIAACIPPRTDNQCRRRWKILLPEEVKLLQAAAQIKKTALISNFVDRESERPAIGPNDFTSIVNSTISEKTDDVEARKNKLSDNQPKKSKAKSRRVIKENSMEDQDINNFTDTVPADLAHLRSTESNSTERLGICRSGNKRSRSSDKRPRKSRVKSISHLKENSTKDCMINTSSDIAPADMSLSTAVNSTSTEGVRIGRTTDITLSENQQSTDKHLVLDTSADNSATESIGCRSKRAKSTNN</sequence>
<feature type="compositionally biased region" description="Basic and acidic residues" evidence="7">
    <location>
        <begin position="403"/>
        <end position="421"/>
    </location>
</feature>
<dbReference type="Gene3D" id="1.10.10.60">
    <property type="entry name" value="Homeodomain-like"/>
    <property type="match status" value="2"/>
</dbReference>
<dbReference type="PROSITE" id="PS51294">
    <property type="entry name" value="HTH_MYB"/>
    <property type="match status" value="2"/>
</dbReference>
<feature type="region of interest" description="Disordered" evidence="7">
    <location>
        <begin position="403"/>
        <end position="443"/>
    </location>
</feature>
<dbReference type="AlphaFoldDB" id="A0A9E7HDY8"/>
<dbReference type="Pfam" id="PF01544">
    <property type="entry name" value="CorA"/>
    <property type="match status" value="1"/>
</dbReference>
<evidence type="ECO:0000256" key="8">
    <source>
        <dbReference type="SAM" id="Phobius"/>
    </source>
</evidence>
<keyword evidence="4 8" id="KW-1133">Transmembrane helix</keyword>
<feature type="transmembrane region" description="Helical" evidence="8">
    <location>
        <begin position="350"/>
        <end position="374"/>
    </location>
</feature>
<keyword evidence="5" id="KW-0238">DNA-binding</keyword>
<dbReference type="PANTHER" id="PTHR47468">
    <property type="entry name" value="OS08G0130000 PROTEIN"/>
    <property type="match status" value="1"/>
</dbReference>
<feature type="compositionally biased region" description="Low complexity" evidence="7">
    <location>
        <begin position="571"/>
        <end position="582"/>
    </location>
</feature>
<evidence type="ECO:0000256" key="2">
    <source>
        <dbReference type="ARBA" id="ARBA00009765"/>
    </source>
</evidence>